<dbReference type="EMBL" id="VSSQ01057534">
    <property type="protein sequence ID" value="MPN11329.1"/>
    <property type="molecule type" value="Genomic_DNA"/>
</dbReference>
<sequence length="114" mass="13292">MVSLCKRAVDMSDETLMQYVTEAYPIIVFCKQLENKQRRMMEVMECEILPSGERVYRTIFQYVITENRMEDGKFIIDGHHEQRASISESLSKRLLENGMPLAQIENLKSEVKTA</sequence>
<organism evidence="1">
    <name type="scientific">bioreactor metagenome</name>
    <dbReference type="NCBI Taxonomy" id="1076179"/>
    <lineage>
        <taxon>unclassified sequences</taxon>
        <taxon>metagenomes</taxon>
        <taxon>ecological metagenomes</taxon>
    </lineage>
</organism>
<accession>A0A645FD77</accession>
<reference evidence="1" key="1">
    <citation type="submission" date="2019-08" db="EMBL/GenBank/DDBJ databases">
        <authorList>
            <person name="Kucharzyk K."/>
            <person name="Murdoch R.W."/>
            <person name="Higgins S."/>
            <person name="Loffler F."/>
        </authorList>
    </citation>
    <scope>NUCLEOTIDE SEQUENCE</scope>
</reference>
<protein>
    <submittedName>
        <fullName evidence="1">Uncharacterized protein</fullName>
    </submittedName>
</protein>
<comment type="caution">
    <text evidence="1">The sequence shown here is derived from an EMBL/GenBank/DDBJ whole genome shotgun (WGS) entry which is preliminary data.</text>
</comment>
<name>A0A645FD77_9ZZZZ</name>
<proteinExistence type="predicted"/>
<evidence type="ECO:0000313" key="1">
    <source>
        <dbReference type="EMBL" id="MPN11329.1"/>
    </source>
</evidence>
<gene>
    <name evidence="1" type="ORF">SDC9_158630</name>
</gene>
<dbReference type="AlphaFoldDB" id="A0A645FD77"/>